<dbReference type="AlphaFoldDB" id="W9UW12"/>
<protein>
    <submittedName>
        <fullName evidence="1">Uncharacterized protein</fullName>
    </submittedName>
</protein>
<evidence type="ECO:0000313" key="1">
    <source>
        <dbReference type="EMBL" id="EXJ11423.1"/>
    </source>
</evidence>
<reference evidence="1 2" key="2">
    <citation type="journal article" date="2015" name="Syst. Appl. Microbiol.">
        <title>Nitrincola nitratireducens sp. nov. isolated from a haloalkaline crater lake.</title>
        <authorList>
            <person name="Singh A."/>
            <person name="Vaidya B."/>
            <person name="Tanuku N.R."/>
            <person name="Pinnaka A.K."/>
        </authorList>
    </citation>
    <scope>NUCLEOTIDE SEQUENCE [LARGE SCALE GENOMIC DNA]</scope>
    <source>
        <strain evidence="1 2">AK23</strain>
    </source>
</reference>
<accession>W9UW12</accession>
<keyword evidence="2" id="KW-1185">Reference proteome</keyword>
<proteinExistence type="predicted"/>
<dbReference type="RefSeq" id="WP_337588613.1">
    <property type="nucleotide sequence ID" value="NZ_AONB01000006.1"/>
</dbReference>
<name>W9UW12_9GAMM</name>
<gene>
    <name evidence="1" type="ORF">D791_01555</name>
</gene>
<dbReference type="EMBL" id="AONB01000006">
    <property type="protein sequence ID" value="EXJ11423.1"/>
    <property type="molecule type" value="Genomic_DNA"/>
</dbReference>
<comment type="caution">
    <text evidence="1">The sequence shown here is derived from an EMBL/GenBank/DDBJ whole genome shotgun (WGS) entry which is preliminary data.</text>
</comment>
<reference evidence="2" key="1">
    <citation type="submission" date="2012-11" db="EMBL/GenBank/DDBJ databases">
        <authorList>
            <person name="Singh A."/>
            <person name="Pinnaka A.K."/>
            <person name="Vaidya B."/>
        </authorList>
    </citation>
    <scope>NUCLEOTIDE SEQUENCE [LARGE SCALE GENOMIC DNA]</scope>
    <source>
        <strain evidence="2">AK23</strain>
    </source>
</reference>
<dbReference type="STRING" id="1229521.D791_01555"/>
<organism evidence="1 2">
    <name type="scientific">Nitrincola nitratireducens</name>
    <dbReference type="NCBI Taxonomy" id="1229521"/>
    <lineage>
        <taxon>Bacteria</taxon>
        <taxon>Pseudomonadati</taxon>
        <taxon>Pseudomonadota</taxon>
        <taxon>Gammaproteobacteria</taxon>
        <taxon>Oceanospirillales</taxon>
        <taxon>Oceanospirillaceae</taxon>
        <taxon>Nitrincola</taxon>
    </lineage>
</organism>
<evidence type="ECO:0000313" key="2">
    <source>
        <dbReference type="Proteomes" id="UP000019464"/>
    </source>
</evidence>
<sequence>MSRNLAKLPSNDEVSVTVLVSVGQHPVTGRLRRADQDARALEMAMGLSDAELESSMPVPLMIQ</sequence>
<dbReference type="Proteomes" id="UP000019464">
    <property type="component" value="Unassembled WGS sequence"/>
</dbReference>